<dbReference type="InterPro" id="IPR009044">
    <property type="entry name" value="ssDNA-bd_transcriptional_reg"/>
</dbReference>
<dbReference type="RefSeq" id="WP_008191575.1">
    <property type="nucleotide sequence ID" value="NZ_MKZR01000001.1"/>
</dbReference>
<dbReference type="EMBL" id="GL890974">
    <property type="protein sequence ID" value="EGJ28423.1"/>
    <property type="molecule type" value="Genomic_DNA"/>
</dbReference>
<dbReference type="AlphaFoldDB" id="F4Y3S7"/>
<name>F4Y3S7_9CYAN</name>
<protein>
    <recommendedName>
        <fullName evidence="3">DUF1818 domain-containing protein</fullName>
    </recommendedName>
</protein>
<dbReference type="InterPro" id="IPR014947">
    <property type="entry name" value="DUF1818"/>
</dbReference>
<dbReference type="GO" id="GO:0003677">
    <property type="term" value="F:DNA binding"/>
    <property type="evidence" value="ECO:0007669"/>
    <property type="project" value="InterPro"/>
</dbReference>
<dbReference type="GO" id="GO:0006355">
    <property type="term" value="P:regulation of DNA-templated transcription"/>
    <property type="evidence" value="ECO:0007669"/>
    <property type="project" value="InterPro"/>
</dbReference>
<evidence type="ECO:0000313" key="1">
    <source>
        <dbReference type="EMBL" id="EGJ28423.1"/>
    </source>
</evidence>
<dbReference type="Gene3D" id="2.30.31.10">
    <property type="entry name" value="Transcriptional Coactivator Pc4, Chain A"/>
    <property type="match status" value="1"/>
</dbReference>
<dbReference type="eggNOG" id="ENOG50316YV">
    <property type="taxonomic scope" value="Bacteria"/>
</dbReference>
<evidence type="ECO:0008006" key="3">
    <source>
        <dbReference type="Google" id="ProtNLM"/>
    </source>
</evidence>
<accession>F4Y3S7</accession>
<dbReference type="Pfam" id="PF08848">
    <property type="entry name" value="DUF1818"/>
    <property type="match status" value="1"/>
</dbReference>
<reference evidence="2" key="1">
    <citation type="journal article" date="2011" name="Proc. Natl. Acad. Sci. U.S.A.">
        <title>Genomic insights into the physiology and ecology of the marine filamentous cyanobacterium Lyngbya majuscula.</title>
        <authorList>
            <person name="Jones A.C."/>
            <person name="Monroe E.A."/>
            <person name="Podell S."/>
            <person name="Hess W.R."/>
            <person name="Klages S."/>
            <person name="Esquenazi E."/>
            <person name="Niessen S."/>
            <person name="Hoover H."/>
            <person name="Rothmann M."/>
            <person name="Lasken R.S."/>
            <person name="Yates J.R.III."/>
            <person name="Reinhardt R."/>
            <person name="Kube M."/>
            <person name="Burkart M.D."/>
            <person name="Allen E.E."/>
            <person name="Dorrestein P.C."/>
            <person name="Gerwick W.H."/>
            <person name="Gerwick L."/>
        </authorList>
    </citation>
    <scope>NUCLEOTIDE SEQUENCE [LARGE SCALE GENOMIC DNA]</scope>
    <source>
        <strain evidence="2">3L</strain>
    </source>
</reference>
<organism evidence="1 2">
    <name type="scientific">Moorena producens 3L</name>
    <dbReference type="NCBI Taxonomy" id="489825"/>
    <lineage>
        <taxon>Bacteria</taxon>
        <taxon>Bacillati</taxon>
        <taxon>Cyanobacteriota</taxon>
        <taxon>Cyanophyceae</taxon>
        <taxon>Coleofasciculales</taxon>
        <taxon>Coleofasciculaceae</taxon>
        <taxon>Moorena</taxon>
    </lineage>
</organism>
<dbReference type="Proteomes" id="UP000003959">
    <property type="component" value="Unassembled WGS sequence"/>
</dbReference>
<dbReference type="SUPFAM" id="SSF54447">
    <property type="entry name" value="ssDNA-binding transcriptional regulator domain"/>
    <property type="match status" value="1"/>
</dbReference>
<proteinExistence type="predicted"/>
<keyword evidence="2" id="KW-1185">Reference proteome</keyword>
<dbReference type="HOGENOM" id="CLU_163164_0_0_3"/>
<sequence>MLSYSNLIDLSGELGRITLMERLVKHGEGWRIGWDPEAPNYKGLVGGEHWAFELTESELNDFCRLLLQLAQTMSEMASELMDEEKITCEAESDWLWMEVEGYPSAYTLRLILNQGRCCEGSWVATAVPGLLAAAKSLKVF</sequence>
<gene>
    <name evidence="1" type="ORF">LYNGBM3L_73640</name>
</gene>
<evidence type="ECO:0000313" key="2">
    <source>
        <dbReference type="Proteomes" id="UP000003959"/>
    </source>
</evidence>